<protein>
    <submittedName>
        <fullName evidence="1">Uncharacterized protein</fullName>
    </submittedName>
</protein>
<dbReference type="Proteomes" id="UP000694388">
    <property type="component" value="Unplaced"/>
</dbReference>
<reference evidence="1" key="1">
    <citation type="submission" date="2025-08" db="UniProtKB">
        <authorList>
            <consortium name="Ensembl"/>
        </authorList>
    </citation>
    <scope>IDENTIFICATION</scope>
</reference>
<dbReference type="AlphaFoldDB" id="A0A8C4R7S5"/>
<proteinExistence type="predicted"/>
<keyword evidence="2" id="KW-1185">Reference proteome</keyword>
<organism evidence="1 2">
    <name type="scientific">Eptatretus burgeri</name>
    <name type="common">Inshore hagfish</name>
    <dbReference type="NCBI Taxonomy" id="7764"/>
    <lineage>
        <taxon>Eukaryota</taxon>
        <taxon>Metazoa</taxon>
        <taxon>Chordata</taxon>
        <taxon>Craniata</taxon>
        <taxon>Vertebrata</taxon>
        <taxon>Cyclostomata</taxon>
        <taxon>Myxini</taxon>
        <taxon>Myxiniformes</taxon>
        <taxon>Myxinidae</taxon>
        <taxon>Eptatretinae</taxon>
        <taxon>Eptatretus</taxon>
    </lineage>
</organism>
<sequence>MFPLCRTWQCWPRRGDTSLLPLTNKRRKWTPHVLVPTVVCVLFPLSVPAQTSTTAACGSSPPCLFPLPYPSCGVPRGPTILPCGRFGNPILQPVCYNTSHAWKMNNVQPLRRQFV</sequence>
<evidence type="ECO:0000313" key="2">
    <source>
        <dbReference type="Proteomes" id="UP000694388"/>
    </source>
</evidence>
<evidence type="ECO:0000313" key="1">
    <source>
        <dbReference type="Ensembl" id="ENSEBUP00000026356.1"/>
    </source>
</evidence>
<reference evidence="1" key="2">
    <citation type="submission" date="2025-09" db="UniProtKB">
        <authorList>
            <consortium name="Ensembl"/>
        </authorList>
    </citation>
    <scope>IDENTIFICATION</scope>
</reference>
<dbReference type="Ensembl" id="ENSEBUT00000026932.1">
    <property type="protein sequence ID" value="ENSEBUP00000026356.1"/>
    <property type="gene ID" value="ENSEBUG00000016236.1"/>
</dbReference>
<accession>A0A8C4R7S5</accession>
<name>A0A8C4R7S5_EPTBU</name>